<organism evidence="1 2">
    <name type="scientific">Vespula squamosa</name>
    <name type="common">Southern yellow jacket</name>
    <name type="synonym">Wasp</name>
    <dbReference type="NCBI Taxonomy" id="30214"/>
    <lineage>
        <taxon>Eukaryota</taxon>
        <taxon>Metazoa</taxon>
        <taxon>Ecdysozoa</taxon>
        <taxon>Arthropoda</taxon>
        <taxon>Hexapoda</taxon>
        <taxon>Insecta</taxon>
        <taxon>Pterygota</taxon>
        <taxon>Neoptera</taxon>
        <taxon>Endopterygota</taxon>
        <taxon>Hymenoptera</taxon>
        <taxon>Apocrita</taxon>
        <taxon>Aculeata</taxon>
        <taxon>Vespoidea</taxon>
        <taxon>Vespidae</taxon>
        <taxon>Vespinae</taxon>
        <taxon>Vespula</taxon>
    </lineage>
</organism>
<dbReference type="AlphaFoldDB" id="A0ABD2A546"/>
<sequence length="75" mass="8539">MAYDLSDSIISNVKCKYLNVYLELERKDFGNALKYAATCPIIFALYNLELDFDKSQVISIQVSSRGGGCFWRSMN</sequence>
<reference evidence="1 2" key="1">
    <citation type="journal article" date="2024" name="Ann. Entomol. Soc. Am.">
        <title>Genomic analyses of the southern and eastern yellowjacket wasps (Hymenoptera: Vespidae) reveal evolutionary signatures of social life.</title>
        <authorList>
            <person name="Catto M.A."/>
            <person name="Caine P.B."/>
            <person name="Orr S.E."/>
            <person name="Hunt B.G."/>
            <person name="Goodisman M.A.D."/>
        </authorList>
    </citation>
    <scope>NUCLEOTIDE SEQUENCE [LARGE SCALE GENOMIC DNA]</scope>
    <source>
        <strain evidence="1">233</strain>
        <tissue evidence="1">Head and thorax</tissue>
    </source>
</reference>
<evidence type="ECO:0000313" key="2">
    <source>
        <dbReference type="Proteomes" id="UP001607302"/>
    </source>
</evidence>
<proteinExistence type="predicted"/>
<accession>A0ABD2A546</accession>
<keyword evidence="2" id="KW-1185">Reference proteome</keyword>
<dbReference type="EMBL" id="JAUDFV010000155">
    <property type="protein sequence ID" value="KAL2715477.1"/>
    <property type="molecule type" value="Genomic_DNA"/>
</dbReference>
<protein>
    <submittedName>
        <fullName evidence="1">Uncharacterized protein</fullName>
    </submittedName>
</protein>
<comment type="caution">
    <text evidence="1">The sequence shown here is derived from an EMBL/GenBank/DDBJ whole genome shotgun (WGS) entry which is preliminary data.</text>
</comment>
<name>A0ABD2A546_VESSQ</name>
<gene>
    <name evidence="1" type="ORF">V1478_015175</name>
</gene>
<dbReference type="Proteomes" id="UP001607302">
    <property type="component" value="Unassembled WGS sequence"/>
</dbReference>
<evidence type="ECO:0000313" key="1">
    <source>
        <dbReference type="EMBL" id="KAL2715477.1"/>
    </source>
</evidence>